<evidence type="ECO:0000256" key="1">
    <source>
        <dbReference type="SAM" id="SignalP"/>
    </source>
</evidence>
<dbReference type="PANTHER" id="PTHR36299">
    <property type="entry name" value="AGAP008005-PA"/>
    <property type="match status" value="1"/>
</dbReference>
<protein>
    <submittedName>
        <fullName evidence="4">Uncharacterized protein LOC115066539</fullName>
    </submittedName>
</protein>
<gene>
    <name evidence="4" type="primary">LOC115066539</name>
</gene>
<dbReference type="OrthoDB" id="5952164at2759"/>
<dbReference type="RefSeq" id="XP_029408521.2">
    <property type="nucleotide sequence ID" value="XM_029552661.2"/>
</dbReference>
<name>A0A8N4L9R4_BACDO</name>
<organism evidence="3 4">
    <name type="scientific">Bactrocera dorsalis</name>
    <name type="common">Oriental fruit fly</name>
    <name type="synonym">Dacus dorsalis</name>
    <dbReference type="NCBI Taxonomy" id="27457"/>
    <lineage>
        <taxon>Eukaryota</taxon>
        <taxon>Metazoa</taxon>
        <taxon>Ecdysozoa</taxon>
        <taxon>Arthropoda</taxon>
        <taxon>Hexapoda</taxon>
        <taxon>Insecta</taxon>
        <taxon>Pterygota</taxon>
        <taxon>Neoptera</taxon>
        <taxon>Endopterygota</taxon>
        <taxon>Diptera</taxon>
        <taxon>Brachycera</taxon>
        <taxon>Muscomorpha</taxon>
        <taxon>Tephritoidea</taxon>
        <taxon>Tephritidae</taxon>
        <taxon>Bactrocera</taxon>
        <taxon>Bactrocera</taxon>
    </lineage>
</organism>
<evidence type="ECO:0000313" key="4">
    <source>
        <dbReference type="RefSeq" id="XP_029408521.2"/>
    </source>
</evidence>
<dbReference type="AlphaFoldDB" id="A0A8N4L9R4"/>
<accession>A0A8N4L9R4</accession>
<evidence type="ECO:0000313" key="3">
    <source>
        <dbReference type="Proteomes" id="UP001652620"/>
    </source>
</evidence>
<dbReference type="Pfam" id="PF15998">
    <property type="entry name" value="DUF4773"/>
    <property type="match status" value="1"/>
</dbReference>
<sequence length="254" mass="28390">MCSCSVLQATRKLKTCLVLSFVQLFLRRAMFVHALEVSGLIDLNAPPTTNEGNNATAAALVSNNGRRPFRLIIYDPRTGQEATVFEYMRPTFGNTVDLTRLWQPCWCTFFTCQCCLGLKMGEWLNNNFCFDTNYSPAAMAINLGISFNERYNLSSSIPVNAPPTACIPLITPLPIYICLRVDSVRTVSGNATLCTTLLFRLMQNDLMQFLFGCVRFGRDGFFFNRFIAFSPEGNGNRLSDVEMAANGIKYNALT</sequence>
<keyword evidence="1" id="KW-0732">Signal</keyword>
<feature type="domain" description="DUF4773" evidence="2">
    <location>
        <begin position="104"/>
        <end position="220"/>
    </location>
</feature>
<dbReference type="InterPro" id="IPR031941">
    <property type="entry name" value="DUF4773"/>
</dbReference>
<dbReference type="GeneID" id="115066539"/>
<feature type="chain" id="PRO_5046371533" evidence="1">
    <location>
        <begin position="35"/>
        <end position="254"/>
    </location>
</feature>
<proteinExistence type="predicted"/>
<dbReference type="Proteomes" id="UP001652620">
    <property type="component" value="Chromosome 2"/>
</dbReference>
<reference evidence="3" key="1">
    <citation type="submission" date="2025-05" db="UniProtKB">
        <authorList>
            <consortium name="RefSeq"/>
        </authorList>
    </citation>
    <scope>NUCLEOTIDE SEQUENCE [LARGE SCALE GENOMIC DNA]</scope>
</reference>
<evidence type="ECO:0000259" key="2">
    <source>
        <dbReference type="Pfam" id="PF15998"/>
    </source>
</evidence>
<dbReference type="PANTHER" id="PTHR36299:SF4">
    <property type="entry name" value="GH07892P-RELATED"/>
    <property type="match status" value="1"/>
</dbReference>
<reference evidence="4" key="2">
    <citation type="submission" date="2025-08" db="UniProtKB">
        <authorList>
            <consortium name="RefSeq"/>
        </authorList>
    </citation>
    <scope>IDENTIFICATION</scope>
    <source>
        <tissue evidence="4">Adult</tissue>
    </source>
</reference>
<keyword evidence="3" id="KW-1185">Reference proteome</keyword>
<feature type="signal peptide" evidence="1">
    <location>
        <begin position="1"/>
        <end position="34"/>
    </location>
</feature>
<dbReference type="KEGG" id="bdr:115066539"/>